<proteinExistence type="predicted"/>
<name>A0ABU3BEQ2_9FLAO</name>
<dbReference type="Proteomes" id="UP001250662">
    <property type="component" value="Unassembled WGS sequence"/>
</dbReference>
<evidence type="ECO:0000313" key="2">
    <source>
        <dbReference type="Proteomes" id="UP001250662"/>
    </source>
</evidence>
<dbReference type="SUPFAM" id="SSF49464">
    <property type="entry name" value="Carboxypeptidase regulatory domain-like"/>
    <property type="match status" value="1"/>
</dbReference>
<reference evidence="1 2" key="1">
    <citation type="submission" date="2023-09" db="EMBL/GenBank/DDBJ databases">
        <authorList>
            <person name="Rey-Velasco X."/>
        </authorList>
    </citation>
    <scope>NUCLEOTIDE SEQUENCE [LARGE SCALE GENOMIC DNA]</scope>
    <source>
        <strain evidence="1 2">P007</strain>
    </source>
</reference>
<protein>
    <submittedName>
        <fullName evidence="1">Carboxypeptidase-like regulatory domain-containing protein</fullName>
    </submittedName>
</protein>
<organism evidence="1 2">
    <name type="scientific">Croceitalea vernalis</name>
    <dbReference type="NCBI Taxonomy" id="3075599"/>
    <lineage>
        <taxon>Bacteria</taxon>
        <taxon>Pseudomonadati</taxon>
        <taxon>Bacteroidota</taxon>
        <taxon>Flavobacteriia</taxon>
        <taxon>Flavobacteriales</taxon>
        <taxon>Flavobacteriaceae</taxon>
        <taxon>Croceitalea</taxon>
    </lineage>
</organism>
<sequence>MSYKITIPEPCNEDWNQMTATQKGAYCKSCAKEVIDFTTTSKSELARKIKHGQNLCGRFKANQLNTPLPSVTRSNFQRNAAMLGFTSLLSLSSPATAQEKKVNDTIFIATSTKLQGNVTCVGLKSIPQNQVVRRIAVQDQVSDSIVIKGTVGDGEMSLPGTIIKLLGTEIETYSDFDGLYSLSIPKAFLKEGQQLEFSFIGCHTALKPIDVNTRYVHVKLEEDLEALEEVVLTGGIRVHRPNIFRRIGNLFRKKY</sequence>
<comment type="caution">
    <text evidence="1">The sequence shown here is derived from an EMBL/GenBank/DDBJ whole genome shotgun (WGS) entry which is preliminary data.</text>
</comment>
<keyword evidence="2" id="KW-1185">Reference proteome</keyword>
<gene>
    <name evidence="1" type="ORF">RM520_03325</name>
</gene>
<dbReference type="EMBL" id="JAVRHU010000001">
    <property type="protein sequence ID" value="MDT0620640.1"/>
    <property type="molecule type" value="Genomic_DNA"/>
</dbReference>
<evidence type="ECO:0000313" key="1">
    <source>
        <dbReference type="EMBL" id="MDT0620640.1"/>
    </source>
</evidence>
<dbReference type="Pfam" id="PF13715">
    <property type="entry name" value="CarbopepD_reg_2"/>
    <property type="match status" value="1"/>
</dbReference>
<dbReference type="RefSeq" id="WP_311386968.1">
    <property type="nucleotide sequence ID" value="NZ_JAVRHU010000001.1"/>
</dbReference>
<accession>A0ABU3BEQ2</accession>
<dbReference type="InterPro" id="IPR008969">
    <property type="entry name" value="CarboxyPept-like_regulatory"/>
</dbReference>